<evidence type="ECO:0000313" key="6">
    <source>
        <dbReference type="EMBL" id="KAF9462120.1"/>
    </source>
</evidence>
<dbReference type="GO" id="GO:0004722">
    <property type="term" value="F:protein serine/threonine phosphatase activity"/>
    <property type="evidence" value="ECO:0007669"/>
    <property type="project" value="InterPro"/>
</dbReference>
<dbReference type="OrthoDB" id="416093at2759"/>
<dbReference type="PROSITE" id="PS01032">
    <property type="entry name" value="PPM_1"/>
    <property type="match status" value="1"/>
</dbReference>
<keyword evidence="2 4" id="KW-0378">Hydrolase</keyword>
<gene>
    <name evidence="6" type="ORF">BDZ94DRAFT_1261988</name>
</gene>
<evidence type="ECO:0000256" key="2">
    <source>
        <dbReference type="ARBA" id="ARBA00022801"/>
    </source>
</evidence>
<dbReference type="Pfam" id="PF00481">
    <property type="entry name" value="PP2C"/>
    <property type="match status" value="1"/>
</dbReference>
<reference evidence="6" key="1">
    <citation type="submission" date="2020-11" db="EMBL/GenBank/DDBJ databases">
        <authorList>
            <consortium name="DOE Joint Genome Institute"/>
            <person name="Ahrendt S."/>
            <person name="Riley R."/>
            <person name="Andreopoulos W."/>
            <person name="Labutti K."/>
            <person name="Pangilinan J."/>
            <person name="Ruiz-Duenas F.J."/>
            <person name="Barrasa J.M."/>
            <person name="Sanchez-Garcia M."/>
            <person name="Camarero S."/>
            <person name="Miyauchi S."/>
            <person name="Serrano A."/>
            <person name="Linde D."/>
            <person name="Babiker R."/>
            <person name="Drula E."/>
            <person name="Ayuso-Fernandez I."/>
            <person name="Pacheco R."/>
            <person name="Padilla G."/>
            <person name="Ferreira P."/>
            <person name="Barriuso J."/>
            <person name="Kellner H."/>
            <person name="Castanera R."/>
            <person name="Alfaro M."/>
            <person name="Ramirez L."/>
            <person name="Pisabarro A.G."/>
            <person name="Kuo A."/>
            <person name="Tritt A."/>
            <person name="Lipzen A."/>
            <person name="He G."/>
            <person name="Yan M."/>
            <person name="Ng V."/>
            <person name="Cullen D."/>
            <person name="Martin F."/>
            <person name="Rosso M.-N."/>
            <person name="Henrissat B."/>
            <person name="Hibbett D."/>
            <person name="Martinez A.T."/>
            <person name="Grigoriev I.V."/>
        </authorList>
    </citation>
    <scope>NUCLEOTIDE SEQUENCE</scope>
    <source>
        <strain evidence="6">CBS 247.69</strain>
    </source>
</reference>
<comment type="similarity">
    <text evidence="4">Belongs to the PP2C family.</text>
</comment>
<dbReference type="CDD" id="cd00143">
    <property type="entry name" value="PP2Cc"/>
    <property type="match status" value="1"/>
</dbReference>
<evidence type="ECO:0000256" key="4">
    <source>
        <dbReference type="RuleBase" id="RU003465"/>
    </source>
</evidence>
<evidence type="ECO:0000256" key="3">
    <source>
        <dbReference type="ARBA" id="ARBA00022912"/>
    </source>
</evidence>
<dbReference type="InterPro" id="IPR001932">
    <property type="entry name" value="PPM-type_phosphatase-like_dom"/>
</dbReference>
<keyword evidence="1" id="KW-0479">Metal-binding</keyword>
<protein>
    <submittedName>
        <fullName evidence="6">Phosphatase 2C-like domain-containing protein</fullName>
    </submittedName>
</protein>
<evidence type="ECO:0000259" key="5">
    <source>
        <dbReference type="PROSITE" id="PS51746"/>
    </source>
</evidence>
<name>A0A9P5Y4J9_9AGAR</name>
<organism evidence="6 7">
    <name type="scientific">Collybia nuda</name>
    <dbReference type="NCBI Taxonomy" id="64659"/>
    <lineage>
        <taxon>Eukaryota</taxon>
        <taxon>Fungi</taxon>
        <taxon>Dikarya</taxon>
        <taxon>Basidiomycota</taxon>
        <taxon>Agaricomycotina</taxon>
        <taxon>Agaricomycetes</taxon>
        <taxon>Agaricomycetidae</taxon>
        <taxon>Agaricales</taxon>
        <taxon>Tricholomatineae</taxon>
        <taxon>Clitocybaceae</taxon>
        <taxon>Collybia</taxon>
    </lineage>
</organism>
<keyword evidence="7" id="KW-1185">Reference proteome</keyword>
<dbReference type="Proteomes" id="UP000807353">
    <property type="component" value="Unassembled WGS sequence"/>
</dbReference>
<dbReference type="EMBL" id="MU150275">
    <property type="protein sequence ID" value="KAF9462120.1"/>
    <property type="molecule type" value="Genomic_DNA"/>
</dbReference>
<dbReference type="SMART" id="SM00332">
    <property type="entry name" value="PP2Cc"/>
    <property type="match status" value="1"/>
</dbReference>
<feature type="domain" description="PPM-type phosphatase" evidence="5">
    <location>
        <begin position="43"/>
        <end position="367"/>
    </location>
</feature>
<dbReference type="GO" id="GO:0046872">
    <property type="term" value="F:metal ion binding"/>
    <property type="evidence" value="ECO:0007669"/>
    <property type="project" value="UniProtKB-KW"/>
</dbReference>
<keyword evidence="3 4" id="KW-0904">Protein phosphatase</keyword>
<dbReference type="InterPro" id="IPR015655">
    <property type="entry name" value="PP2C"/>
</dbReference>
<dbReference type="PROSITE" id="PS51746">
    <property type="entry name" value="PPM_2"/>
    <property type="match status" value="1"/>
</dbReference>
<dbReference type="InterPro" id="IPR036457">
    <property type="entry name" value="PPM-type-like_dom_sf"/>
</dbReference>
<dbReference type="AlphaFoldDB" id="A0A9P5Y4J9"/>
<dbReference type="SUPFAM" id="SSF81606">
    <property type="entry name" value="PP2C-like"/>
    <property type="match status" value="1"/>
</dbReference>
<dbReference type="InterPro" id="IPR000222">
    <property type="entry name" value="PP2C_BS"/>
</dbReference>
<evidence type="ECO:0000256" key="1">
    <source>
        <dbReference type="ARBA" id="ARBA00022723"/>
    </source>
</evidence>
<proteinExistence type="inferred from homology"/>
<comment type="caution">
    <text evidence="6">The sequence shown here is derived from an EMBL/GenBank/DDBJ whole genome shotgun (WGS) entry which is preliminary data.</text>
</comment>
<evidence type="ECO:0000313" key="7">
    <source>
        <dbReference type="Proteomes" id="UP000807353"/>
    </source>
</evidence>
<dbReference type="PANTHER" id="PTHR47992">
    <property type="entry name" value="PROTEIN PHOSPHATASE"/>
    <property type="match status" value="1"/>
</dbReference>
<dbReference type="Gene3D" id="3.60.40.10">
    <property type="entry name" value="PPM-type phosphatase domain"/>
    <property type="match status" value="1"/>
</dbReference>
<sequence>MALRLLQSLKSRPIFPNYAKYHDYVRVTTQGGVIRIPLASPKVIGVANSRGNRSHQEDFYAFATLSLNPEELQISVKESHNIDWDPKGVGDAFSSQAVFIGIYDGHGGSAVSQYMRQEFHGIFESVVKSSIPELFTWIKGLGGYFKRFKGGALAPWVELSENTPPLDLEARATEAFFEVDRTLSVDGFAQTCGATASVAILHSLDAPAAPFFSAKRVALTVAHCGDTRVILCSTNGGRAVPMTENHHADAHVETIRLRRMMGSSLITDSFGDSRWMGALVNTRCVGDLRFKKFGVTPEPEVRTKLLEGKDWAYLVFVSDGISSMLSDDEVVDLARDAQDPKDAADKILAFAQELGGDDNATAIVVPLAGWGSIRGADKTKDLREYRRQQAVGSERQRRM</sequence>
<accession>A0A9P5Y4J9</accession>